<dbReference type="Pfam" id="PF03886">
    <property type="entry name" value="ABC_trans_aux"/>
    <property type="match status" value="1"/>
</dbReference>
<sequence>MMRRSLPIAMAVALAALCGCASSPKSEFYTLSPQAPQASAPAATPITVLIGVVTVPELVDRPQIVVRSSDSKVEIDEFARWADPLKTQIPNVIRADLARLLDSAYVSTRPIGVDPASAYRVQLDVQRFDGALGDAATVDVLWSVSPPGKGSPRSGRSTVQEHCAGAGYDALVAAYSRALVAVSRDISASIRPASSQ</sequence>
<proteinExistence type="predicted"/>
<feature type="chain" id="PRO_5007813639" description="ABC-type transport auxiliary lipoprotein component domain-containing protein" evidence="1">
    <location>
        <begin position="22"/>
        <end position="196"/>
    </location>
</feature>
<dbReference type="SUPFAM" id="SSF159594">
    <property type="entry name" value="XCC0632-like"/>
    <property type="match status" value="1"/>
</dbReference>
<evidence type="ECO:0000313" key="4">
    <source>
        <dbReference type="Proteomes" id="UP000076852"/>
    </source>
</evidence>
<organism evidence="3 4">
    <name type="scientific">Paraburkholderia phytofirmans OLGA172</name>
    <dbReference type="NCBI Taxonomy" id="1417228"/>
    <lineage>
        <taxon>Bacteria</taxon>
        <taxon>Pseudomonadati</taxon>
        <taxon>Pseudomonadota</taxon>
        <taxon>Betaproteobacteria</taxon>
        <taxon>Burkholderiales</taxon>
        <taxon>Burkholderiaceae</taxon>
        <taxon>Paraburkholderia</taxon>
    </lineage>
</organism>
<dbReference type="PROSITE" id="PS51257">
    <property type="entry name" value="PROKAR_LIPOPROTEIN"/>
    <property type="match status" value="1"/>
</dbReference>
<protein>
    <recommendedName>
        <fullName evidence="2">ABC-type transport auxiliary lipoprotein component domain-containing protein</fullName>
    </recommendedName>
</protein>
<accession>A0A160FJC2</accession>
<reference evidence="3 4" key="1">
    <citation type="journal article" date="2016" name="Gene">
        <title>PacBio SMRT assembly of a complex multi-replicon genome reveals chlorocatechol degradative operon in a region of genome plasticity.</title>
        <authorList>
            <person name="Ricker N."/>
            <person name="Shen S.Y."/>
            <person name="Goordial J."/>
            <person name="Jin S."/>
            <person name="Fulthorpe R.R."/>
        </authorList>
    </citation>
    <scope>NUCLEOTIDE SEQUENCE [LARGE SCALE GENOMIC DNA]</scope>
    <source>
        <strain evidence="3 4">OLGA172</strain>
    </source>
</reference>
<feature type="domain" description="ABC-type transport auxiliary lipoprotein component" evidence="2">
    <location>
        <begin position="29"/>
        <end position="186"/>
    </location>
</feature>
<evidence type="ECO:0000313" key="3">
    <source>
        <dbReference type="EMBL" id="ANB72382.1"/>
    </source>
</evidence>
<evidence type="ECO:0000256" key="1">
    <source>
        <dbReference type="SAM" id="SignalP"/>
    </source>
</evidence>
<dbReference type="KEGG" id="buz:AYM40_08435"/>
<dbReference type="OrthoDB" id="1494661at2"/>
<keyword evidence="1" id="KW-0732">Signal</keyword>
<gene>
    <name evidence="3" type="ORF">AYM40_08435</name>
</gene>
<feature type="signal peptide" evidence="1">
    <location>
        <begin position="1"/>
        <end position="21"/>
    </location>
</feature>
<dbReference type="STRING" id="1804984.AYM40_08435"/>
<dbReference type="EMBL" id="CP014578">
    <property type="protein sequence ID" value="ANB72382.1"/>
    <property type="molecule type" value="Genomic_DNA"/>
</dbReference>
<dbReference type="AlphaFoldDB" id="A0A160FJC2"/>
<dbReference type="Proteomes" id="UP000076852">
    <property type="component" value="Chromosome 1"/>
</dbReference>
<keyword evidence="4" id="KW-1185">Reference proteome</keyword>
<dbReference type="InterPro" id="IPR005586">
    <property type="entry name" value="ABC_trans_aux"/>
</dbReference>
<dbReference type="RefSeq" id="WP_063495818.1">
    <property type="nucleotide sequence ID" value="NZ_CP014578.1"/>
</dbReference>
<name>A0A160FJC2_9BURK</name>
<dbReference type="Gene3D" id="3.40.50.10610">
    <property type="entry name" value="ABC-type transport auxiliary lipoprotein component"/>
    <property type="match status" value="1"/>
</dbReference>
<evidence type="ECO:0000259" key="2">
    <source>
        <dbReference type="Pfam" id="PF03886"/>
    </source>
</evidence>